<dbReference type="Proteomes" id="UP000251993">
    <property type="component" value="Chromosome"/>
</dbReference>
<evidence type="ECO:0000259" key="1">
    <source>
        <dbReference type="Pfam" id="PF00561"/>
    </source>
</evidence>
<dbReference type="EMBL" id="CP030850">
    <property type="protein sequence ID" value="AXE20277.1"/>
    <property type="molecule type" value="Genomic_DNA"/>
</dbReference>
<proteinExistence type="predicted"/>
<evidence type="ECO:0000313" key="2">
    <source>
        <dbReference type="EMBL" id="AXE20277.1"/>
    </source>
</evidence>
<protein>
    <submittedName>
        <fullName evidence="2">Alpha/beta hydrolase</fullName>
    </submittedName>
</protein>
<dbReference type="PANTHER" id="PTHR43433">
    <property type="entry name" value="HYDROLASE, ALPHA/BETA FOLD FAMILY PROTEIN"/>
    <property type="match status" value="1"/>
</dbReference>
<dbReference type="KEGG" id="run:DR864_22255"/>
<reference evidence="2 3" key="1">
    <citation type="submission" date="2018-07" db="EMBL/GenBank/DDBJ databases">
        <title>Genome sequencing of Runella.</title>
        <authorList>
            <person name="Baek M.-G."/>
            <person name="Yi H."/>
        </authorList>
    </citation>
    <scope>NUCLEOTIDE SEQUENCE [LARGE SCALE GENOMIC DNA]</scope>
    <source>
        <strain evidence="2 3">HYN0085</strain>
    </source>
</reference>
<dbReference type="Gene3D" id="3.40.50.1820">
    <property type="entry name" value="alpha/beta hydrolase"/>
    <property type="match status" value="1"/>
</dbReference>
<dbReference type="SUPFAM" id="SSF53474">
    <property type="entry name" value="alpha/beta-Hydrolases"/>
    <property type="match status" value="1"/>
</dbReference>
<dbReference type="OrthoDB" id="9780932at2"/>
<evidence type="ECO:0000313" key="3">
    <source>
        <dbReference type="Proteomes" id="UP000251993"/>
    </source>
</evidence>
<dbReference type="InterPro" id="IPR050471">
    <property type="entry name" value="AB_hydrolase"/>
</dbReference>
<dbReference type="GO" id="GO:0016787">
    <property type="term" value="F:hydrolase activity"/>
    <property type="evidence" value="ECO:0007669"/>
    <property type="project" value="UniProtKB-KW"/>
</dbReference>
<sequence length="269" mass="30023">MPFVQTNGINFYYEERGSSSAEPLLLIMGITAPGGVWEPHASYWQHNFRCIIGDNRGVGQSDKPAGPYSTEQMADDYAGLLDTLQLENVRVVGCSMGSTIAQQLAIRHPKKVRSLVLMCPWARCDNAAKAIFQHMMHCKARFRPEEFSLYIQQLIYSKASWDNEQTAAELEAGRNQAAIDPFPQPLHGLEGQAAACIAHNALEQLPNLTQPALIIGGKEDIFTPVWMADEVAGAIPNSDLFLYEKAGHIFHFEQLEDFNPRVKNWLLAH</sequence>
<dbReference type="InterPro" id="IPR000073">
    <property type="entry name" value="AB_hydrolase_1"/>
</dbReference>
<accession>A0A344TNQ6</accession>
<dbReference type="AlphaFoldDB" id="A0A344TNQ6"/>
<name>A0A344TNQ6_9BACT</name>
<dbReference type="PANTHER" id="PTHR43433:SF5">
    <property type="entry name" value="AB HYDROLASE-1 DOMAIN-CONTAINING PROTEIN"/>
    <property type="match status" value="1"/>
</dbReference>
<keyword evidence="3" id="KW-1185">Reference proteome</keyword>
<dbReference type="InterPro" id="IPR029058">
    <property type="entry name" value="AB_hydrolase_fold"/>
</dbReference>
<keyword evidence="2" id="KW-0378">Hydrolase</keyword>
<dbReference type="PRINTS" id="PR00111">
    <property type="entry name" value="ABHYDROLASE"/>
</dbReference>
<feature type="domain" description="AB hydrolase-1" evidence="1">
    <location>
        <begin position="23"/>
        <end position="253"/>
    </location>
</feature>
<gene>
    <name evidence="2" type="ORF">DR864_22255</name>
</gene>
<dbReference type="RefSeq" id="WP_114069040.1">
    <property type="nucleotide sequence ID" value="NZ_CP030850.1"/>
</dbReference>
<dbReference type="Pfam" id="PF00561">
    <property type="entry name" value="Abhydrolase_1"/>
    <property type="match status" value="1"/>
</dbReference>
<organism evidence="2 3">
    <name type="scientific">Runella rosea</name>
    <dbReference type="NCBI Taxonomy" id="2259595"/>
    <lineage>
        <taxon>Bacteria</taxon>
        <taxon>Pseudomonadati</taxon>
        <taxon>Bacteroidota</taxon>
        <taxon>Cytophagia</taxon>
        <taxon>Cytophagales</taxon>
        <taxon>Spirosomataceae</taxon>
        <taxon>Runella</taxon>
    </lineage>
</organism>